<name>A0A382JKC1_9ZZZZ</name>
<protein>
    <recommendedName>
        <fullName evidence="5">Glycosyl transferase family 1 domain-containing protein</fullName>
    </recommendedName>
</protein>
<dbReference type="SUPFAM" id="SSF53756">
    <property type="entry name" value="UDP-Glycosyltransferase/glycogen phosphorylase"/>
    <property type="match status" value="1"/>
</dbReference>
<keyword evidence="1" id="KW-0808">Transferase</keyword>
<dbReference type="EMBL" id="UINC01074752">
    <property type="protein sequence ID" value="SVC12256.1"/>
    <property type="molecule type" value="Genomic_DNA"/>
</dbReference>
<organism evidence="4">
    <name type="scientific">marine metagenome</name>
    <dbReference type="NCBI Taxonomy" id="408172"/>
    <lineage>
        <taxon>unclassified sequences</taxon>
        <taxon>metagenomes</taxon>
        <taxon>ecological metagenomes</taxon>
    </lineage>
</organism>
<dbReference type="InterPro" id="IPR028098">
    <property type="entry name" value="Glyco_trans_4-like_N"/>
</dbReference>
<dbReference type="Pfam" id="PF00534">
    <property type="entry name" value="Glycos_transf_1"/>
    <property type="match status" value="1"/>
</dbReference>
<proteinExistence type="predicted"/>
<evidence type="ECO:0000259" key="2">
    <source>
        <dbReference type="Pfam" id="PF00534"/>
    </source>
</evidence>
<accession>A0A382JKC1</accession>
<feature type="domain" description="Glycosyltransferase subfamily 4-like N-terminal" evidence="3">
    <location>
        <begin position="17"/>
        <end position="175"/>
    </location>
</feature>
<reference evidence="4" key="1">
    <citation type="submission" date="2018-05" db="EMBL/GenBank/DDBJ databases">
        <authorList>
            <person name="Lanie J.A."/>
            <person name="Ng W.-L."/>
            <person name="Kazmierczak K.M."/>
            <person name="Andrzejewski T.M."/>
            <person name="Davidsen T.M."/>
            <person name="Wayne K.J."/>
            <person name="Tettelin H."/>
            <person name="Glass J.I."/>
            <person name="Rusch D."/>
            <person name="Podicherti R."/>
            <person name="Tsui H.-C.T."/>
            <person name="Winkler M.E."/>
        </authorList>
    </citation>
    <scope>NUCLEOTIDE SEQUENCE</scope>
</reference>
<dbReference type="CDD" id="cd03809">
    <property type="entry name" value="GT4_MtfB-like"/>
    <property type="match status" value="1"/>
</dbReference>
<dbReference type="PANTHER" id="PTHR46401:SF2">
    <property type="entry name" value="GLYCOSYLTRANSFERASE WBBK-RELATED"/>
    <property type="match status" value="1"/>
</dbReference>
<dbReference type="GO" id="GO:0016757">
    <property type="term" value="F:glycosyltransferase activity"/>
    <property type="evidence" value="ECO:0007669"/>
    <property type="project" value="InterPro"/>
</dbReference>
<evidence type="ECO:0000259" key="3">
    <source>
        <dbReference type="Pfam" id="PF13439"/>
    </source>
</evidence>
<sequence length="367" mass="41313">MKIGFDVRPLQTAHRGSGIGTYTFNLLKHLLALPGQDEWVCYTLRGSQQDVGIDLPGQFPVHRPANQAHIGLWEQLLLPIDILRGRVNLFHATGGLTQVWEICAPRIQPVRTVVTVQDLHPLILPHFKFIGSARSFKWQMEAIRKAARVIAVSENTKQDIVRFVQVPPENIEVIHMAPGEHFQVLDASEVQACLEKYRIQPPFVLYVGNYNIHKNFEAIMEAWRLIHPVVPLVVVGKRDSYPRNLLDRTAELGRSDAVHMIGDLSYNSPDLVALYNAATVFVFPSLYEGFGLPVVEAMRCGCPVIASRRGSLPEVVGEGGRLVEPDDISGLAEEMQRIIDDDQWRETMRAKGFENAGRFSWQQIAEK</sequence>
<feature type="non-terminal residue" evidence="4">
    <location>
        <position position="367"/>
    </location>
</feature>
<evidence type="ECO:0000256" key="1">
    <source>
        <dbReference type="ARBA" id="ARBA00022679"/>
    </source>
</evidence>
<dbReference type="AlphaFoldDB" id="A0A382JKC1"/>
<dbReference type="Gene3D" id="3.40.50.2000">
    <property type="entry name" value="Glycogen Phosphorylase B"/>
    <property type="match status" value="2"/>
</dbReference>
<evidence type="ECO:0000313" key="4">
    <source>
        <dbReference type="EMBL" id="SVC12256.1"/>
    </source>
</evidence>
<dbReference type="Pfam" id="PF13439">
    <property type="entry name" value="Glyco_transf_4"/>
    <property type="match status" value="1"/>
</dbReference>
<gene>
    <name evidence="4" type="ORF">METZ01_LOCUS265110</name>
</gene>
<evidence type="ECO:0008006" key="5">
    <source>
        <dbReference type="Google" id="ProtNLM"/>
    </source>
</evidence>
<dbReference type="InterPro" id="IPR001296">
    <property type="entry name" value="Glyco_trans_1"/>
</dbReference>
<dbReference type="GO" id="GO:0009103">
    <property type="term" value="P:lipopolysaccharide biosynthetic process"/>
    <property type="evidence" value="ECO:0007669"/>
    <property type="project" value="TreeGrafter"/>
</dbReference>
<feature type="domain" description="Glycosyl transferase family 1" evidence="2">
    <location>
        <begin position="200"/>
        <end position="352"/>
    </location>
</feature>
<dbReference type="PANTHER" id="PTHR46401">
    <property type="entry name" value="GLYCOSYLTRANSFERASE WBBK-RELATED"/>
    <property type="match status" value="1"/>
</dbReference>